<gene>
    <name evidence="6" type="ORF">M153_3730005695</name>
</gene>
<feature type="transmembrane region" description="Helical" evidence="5">
    <location>
        <begin position="132"/>
        <end position="154"/>
    </location>
</feature>
<reference evidence="6 7" key="1">
    <citation type="submission" date="2015-07" db="EMBL/GenBank/DDBJ databases">
        <title>The genome of Pseudoloma neurophilia, a relevant intracellular parasite of the zebrafish.</title>
        <authorList>
            <person name="Ndikumana S."/>
            <person name="Pelin A."/>
            <person name="Sanders J."/>
            <person name="Corradi N."/>
        </authorList>
    </citation>
    <scope>NUCLEOTIDE SEQUENCE [LARGE SCALE GENOMIC DNA]</scope>
    <source>
        <strain evidence="6 7">MK1</strain>
    </source>
</reference>
<comment type="caution">
    <text evidence="6">The sequence shown here is derived from an EMBL/GenBank/DDBJ whole genome shotgun (WGS) entry which is preliminary data.</text>
</comment>
<dbReference type="Pfam" id="PF02535">
    <property type="entry name" value="Zip"/>
    <property type="match status" value="1"/>
</dbReference>
<dbReference type="Proteomes" id="UP000051530">
    <property type="component" value="Unassembled WGS sequence"/>
</dbReference>
<feature type="transmembrane region" description="Helical" evidence="5">
    <location>
        <begin position="233"/>
        <end position="253"/>
    </location>
</feature>
<feature type="transmembrane region" description="Helical" evidence="5">
    <location>
        <begin position="67"/>
        <end position="86"/>
    </location>
</feature>
<comment type="subcellular location">
    <subcellularLocation>
        <location evidence="1">Membrane</location>
        <topology evidence="1">Multi-pass membrane protein</topology>
    </subcellularLocation>
</comment>
<name>A0A0R0LYD7_9MICR</name>
<accession>A0A0R0LYD7</accession>
<dbReference type="VEuPathDB" id="MicrosporidiaDB:M153_3730005695"/>
<feature type="transmembrane region" description="Helical" evidence="5">
    <location>
        <begin position="37"/>
        <end position="55"/>
    </location>
</feature>
<dbReference type="OrthoDB" id="448280at2759"/>
<evidence type="ECO:0000313" key="6">
    <source>
        <dbReference type="EMBL" id="KRH94136.1"/>
    </source>
</evidence>
<evidence type="ECO:0000313" key="7">
    <source>
        <dbReference type="Proteomes" id="UP000051530"/>
    </source>
</evidence>
<keyword evidence="7" id="KW-1185">Reference proteome</keyword>
<protein>
    <submittedName>
        <fullName evidence="6">Zinc (Zn2+)-Iron (Fe2+) Permease (ZIP) Family</fullName>
    </submittedName>
</protein>
<feature type="transmembrane region" description="Helical" evidence="5">
    <location>
        <begin position="166"/>
        <end position="188"/>
    </location>
</feature>
<dbReference type="InterPro" id="IPR003689">
    <property type="entry name" value="ZIP"/>
</dbReference>
<dbReference type="GO" id="GO:0016020">
    <property type="term" value="C:membrane"/>
    <property type="evidence" value="ECO:0007669"/>
    <property type="project" value="UniProtKB-SubCell"/>
</dbReference>
<evidence type="ECO:0000256" key="3">
    <source>
        <dbReference type="ARBA" id="ARBA00022989"/>
    </source>
</evidence>
<evidence type="ECO:0000256" key="4">
    <source>
        <dbReference type="ARBA" id="ARBA00023136"/>
    </source>
</evidence>
<organism evidence="6 7">
    <name type="scientific">Pseudoloma neurophilia</name>
    <dbReference type="NCBI Taxonomy" id="146866"/>
    <lineage>
        <taxon>Eukaryota</taxon>
        <taxon>Fungi</taxon>
        <taxon>Fungi incertae sedis</taxon>
        <taxon>Microsporidia</taxon>
        <taxon>Pseudoloma</taxon>
    </lineage>
</organism>
<keyword evidence="4 5" id="KW-0472">Membrane</keyword>
<sequence length="256" mass="28867">MSSVSFWNFFFISAATFIFTLVFSFSYVFVKNMKISAYAKCLAGGIILATLLFHVFPDVCISEFRVIGQLFTGISFLLLFAVDKLYLYTECNENDQLPQNVTKKQALVFILALSLHSFLEGLGIPAKTGKSLVWYIIGLFGHKWIEAFALSISVHTSGFEIGYVRLLMTFYSILTPLGTMIGYFIISSMKDNRYFQQLECFLNGIACGSFFYIEFIEMLNGEFVNGHKKQRKLGFIIFGFALMSIASLGVAYAESK</sequence>
<proteinExistence type="predicted"/>
<dbReference type="EMBL" id="LGUB01000132">
    <property type="protein sequence ID" value="KRH94136.1"/>
    <property type="molecule type" value="Genomic_DNA"/>
</dbReference>
<dbReference type="AlphaFoldDB" id="A0A0R0LYD7"/>
<dbReference type="GO" id="GO:0005385">
    <property type="term" value="F:zinc ion transmembrane transporter activity"/>
    <property type="evidence" value="ECO:0007669"/>
    <property type="project" value="TreeGrafter"/>
</dbReference>
<dbReference type="PANTHER" id="PTHR11040:SF44">
    <property type="entry name" value="PROTEIN ZNTC-RELATED"/>
    <property type="match status" value="1"/>
</dbReference>
<evidence type="ECO:0000256" key="2">
    <source>
        <dbReference type="ARBA" id="ARBA00022692"/>
    </source>
</evidence>
<feature type="transmembrane region" description="Helical" evidence="5">
    <location>
        <begin position="6"/>
        <end position="30"/>
    </location>
</feature>
<keyword evidence="3 5" id="KW-1133">Transmembrane helix</keyword>
<evidence type="ECO:0000256" key="5">
    <source>
        <dbReference type="SAM" id="Phobius"/>
    </source>
</evidence>
<evidence type="ECO:0000256" key="1">
    <source>
        <dbReference type="ARBA" id="ARBA00004141"/>
    </source>
</evidence>
<keyword evidence="2 5" id="KW-0812">Transmembrane</keyword>
<dbReference type="PANTHER" id="PTHR11040">
    <property type="entry name" value="ZINC/IRON TRANSPORTER"/>
    <property type="match status" value="1"/>
</dbReference>